<dbReference type="OrthoDB" id="149912at2"/>
<dbReference type="GO" id="GO:0016787">
    <property type="term" value="F:hydrolase activity"/>
    <property type="evidence" value="ECO:0007669"/>
    <property type="project" value="UniProtKB-KW"/>
</dbReference>
<dbReference type="InterPro" id="IPR050266">
    <property type="entry name" value="AB_hydrolase_sf"/>
</dbReference>
<organism evidence="4 5">
    <name type="scientific">Marinobacter lutaoensis</name>
    <dbReference type="NCBI Taxonomy" id="135739"/>
    <lineage>
        <taxon>Bacteria</taxon>
        <taxon>Pseudomonadati</taxon>
        <taxon>Pseudomonadota</taxon>
        <taxon>Gammaproteobacteria</taxon>
        <taxon>Pseudomonadales</taxon>
        <taxon>Marinobacteraceae</taxon>
        <taxon>Marinobacter</taxon>
    </lineage>
</organism>
<reference evidence="4 5" key="1">
    <citation type="submission" date="2016-12" db="EMBL/GenBank/DDBJ databases">
        <title>Marinobacter lutaoensis whole genome sequencing.</title>
        <authorList>
            <person name="Verma A."/>
            <person name="Krishnamurthi S."/>
        </authorList>
    </citation>
    <scope>NUCLEOTIDE SEQUENCE [LARGE SCALE GENOMIC DNA]</scope>
    <source>
        <strain evidence="4 5">T5054</strain>
    </source>
</reference>
<evidence type="ECO:0000259" key="3">
    <source>
        <dbReference type="Pfam" id="PF00561"/>
    </source>
</evidence>
<dbReference type="InterPro" id="IPR029058">
    <property type="entry name" value="AB_hydrolase_fold"/>
</dbReference>
<dbReference type="PRINTS" id="PR00111">
    <property type="entry name" value="ABHYDROLASE"/>
</dbReference>
<dbReference type="Proteomes" id="UP000189339">
    <property type="component" value="Unassembled WGS sequence"/>
</dbReference>
<dbReference type="STRING" id="135739.BTO32_03565"/>
<dbReference type="Pfam" id="PF00561">
    <property type="entry name" value="Abhydrolase_1"/>
    <property type="match status" value="1"/>
</dbReference>
<keyword evidence="2" id="KW-0378">Hydrolase</keyword>
<dbReference type="SUPFAM" id="SSF53474">
    <property type="entry name" value="alpha/beta-Hydrolases"/>
    <property type="match status" value="1"/>
</dbReference>
<dbReference type="EMBL" id="MSCW01000002">
    <property type="protein sequence ID" value="ONF44826.1"/>
    <property type="molecule type" value="Genomic_DNA"/>
</dbReference>
<evidence type="ECO:0000313" key="4">
    <source>
        <dbReference type="EMBL" id="ONF44826.1"/>
    </source>
</evidence>
<sequence length="289" mass="31162">MQQSNSQEWRLAGGRLAAQVWGPDTASTTWLALHGWADNAATFARLAPDLTDTLNLRIVALDFSGHGHSAHRPPRSEYALWSYSHDALDALDALGLTRVTLLGHSLGAGVANLLAATYPERVQALVLIDGLLGRLATTAGLVGQLRRGLSDQRRPPSEPPRYRSVEQAVQVRVSKSLLPIDADTARPIVLRNLDGCDRTGYRLRLDRQVMAARPMAFTEAQAVAVLAAIRCPALLLQGRDGIIPERDPRGVCRAAIPGLTQITLDGGHHLHLAPATCAPVAQAIARWYG</sequence>
<accession>A0A1V2DWP4</accession>
<dbReference type="PANTHER" id="PTHR43798:SF14">
    <property type="entry name" value="SERINE HYDROLASE-LIKE PROTEIN DDB_G0286239"/>
    <property type="match status" value="1"/>
</dbReference>
<name>A0A1V2DWP4_9GAMM</name>
<dbReference type="PANTHER" id="PTHR43798">
    <property type="entry name" value="MONOACYLGLYCEROL LIPASE"/>
    <property type="match status" value="1"/>
</dbReference>
<feature type="domain" description="AB hydrolase-1" evidence="3">
    <location>
        <begin position="33"/>
        <end position="272"/>
    </location>
</feature>
<evidence type="ECO:0000256" key="2">
    <source>
        <dbReference type="ARBA" id="ARBA00022801"/>
    </source>
</evidence>
<comment type="similarity">
    <text evidence="1">Belongs to the AB hydrolase superfamily.</text>
</comment>
<proteinExistence type="inferred from homology"/>
<protein>
    <recommendedName>
        <fullName evidence="3">AB hydrolase-1 domain-containing protein</fullName>
    </recommendedName>
</protein>
<dbReference type="Gene3D" id="3.40.50.1820">
    <property type="entry name" value="alpha/beta hydrolase"/>
    <property type="match status" value="1"/>
</dbReference>
<keyword evidence="5" id="KW-1185">Reference proteome</keyword>
<evidence type="ECO:0000256" key="1">
    <source>
        <dbReference type="ARBA" id="ARBA00008645"/>
    </source>
</evidence>
<dbReference type="GO" id="GO:0016020">
    <property type="term" value="C:membrane"/>
    <property type="evidence" value="ECO:0007669"/>
    <property type="project" value="TreeGrafter"/>
</dbReference>
<evidence type="ECO:0000313" key="5">
    <source>
        <dbReference type="Proteomes" id="UP000189339"/>
    </source>
</evidence>
<dbReference type="RefSeq" id="WP_076723074.1">
    <property type="nucleotide sequence ID" value="NZ_MSCW01000002.1"/>
</dbReference>
<dbReference type="InterPro" id="IPR000073">
    <property type="entry name" value="AB_hydrolase_1"/>
</dbReference>
<gene>
    <name evidence="4" type="ORF">BTO32_03565</name>
</gene>
<comment type="caution">
    <text evidence="4">The sequence shown here is derived from an EMBL/GenBank/DDBJ whole genome shotgun (WGS) entry which is preliminary data.</text>
</comment>
<dbReference type="AlphaFoldDB" id="A0A1V2DWP4"/>